<dbReference type="RefSeq" id="WP_238747870.1">
    <property type="nucleotide sequence ID" value="NZ_JAKOOW010000026.1"/>
</dbReference>
<accession>A0ABS9NQN3</accession>
<gene>
    <name evidence="1" type="ORF">MB824_07970</name>
</gene>
<comment type="caution">
    <text evidence="1">The sequence shown here is derived from an EMBL/GenBank/DDBJ whole genome shotgun (WGS) entry which is preliminary data.</text>
</comment>
<protein>
    <submittedName>
        <fullName evidence="1">Uncharacterized protein</fullName>
    </submittedName>
</protein>
<reference evidence="1 2" key="1">
    <citation type="submission" date="2022-02" db="EMBL/GenBank/DDBJ databases">
        <title>Genome sequence data of Kingella unionensis sp. nov. strain CICC 24913 (CCUG 75125).</title>
        <authorList>
            <person name="Xiao M."/>
        </authorList>
    </citation>
    <scope>NUCLEOTIDE SEQUENCE [LARGE SCALE GENOMIC DNA]</scope>
    <source>
        <strain evidence="1 2">CICC 24913</strain>
    </source>
</reference>
<evidence type="ECO:0000313" key="1">
    <source>
        <dbReference type="EMBL" id="MCG6504431.1"/>
    </source>
</evidence>
<keyword evidence="2" id="KW-1185">Reference proteome</keyword>
<proteinExistence type="predicted"/>
<sequence>MTNQQQNTNTNPATILEFARLQLAAEVLYDLKNAIPNWEITVDNPNIGNLSFDNLITKKRLQSGNDHNSKFTEADAEEFDENWEMVAHIANTTTGFSGSLFRAKKDIPGTDIKKGDLTISFRSTEFVDDATRDSQATNTFEIADRGWAFGQISDMVRWVRLLQERGVIDRKLNVTSYSSDYTNKEYLI</sequence>
<evidence type="ECO:0000313" key="2">
    <source>
        <dbReference type="Proteomes" id="UP001298424"/>
    </source>
</evidence>
<dbReference type="EMBL" id="JAKOOW010000026">
    <property type="protein sequence ID" value="MCG6504431.1"/>
    <property type="molecule type" value="Genomic_DNA"/>
</dbReference>
<dbReference type="Proteomes" id="UP001298424">
    <property type="component" value="Unassembled WGS sequence"/>
</dbReference>
<name>A0ABS9NQN3_9NEIS</name>
<organism evidence="1 2">
    <name type="scientific">Kingella pumchi</name>
    <dbReference type="NCBI Taxonomy" id="2779506"/>
    <lineage>
        <taxon>Bacteria</taxon>
        <taxon>Pseudomonadati</taxon>
        <taxon>Pseudomonadota</taxon>
        <taxon>Betaproteobacteria</taxon>
        <taxon>Neisseriales</taxon>
        <taxon>Neisseriaceae</taxon>
        <taxon>Kingella</taxon>
    </lineage>
</organism>